<dbReference type="CDD" id="cd06579">
    <property type="entry name" value="TM_PBP1_transp_AraH_like"/>
    <property type="match status" value="1"/>
</dbReference>
<dbReference type="GO" id="GO:0022857">
    <property type="term" value="F:transmembrane transporter activity"/>
    <property type="evidence" value="ECO:0007669"/>
    <property type="project" value="InterPro"/>
</dbReference>
<dbReference type="STRING" id="169679.CSACC_21430"/>
<reference evidence="10 11" key="1">
    <citation type="submission" date="2016-05" db="EMBL/GenBank/DDBJ databases">
        <title>Microbial solvent formation.</title>
        <authorList>
            <person name="Poehlein A."/>
            <person name="Montoya Solano J.D."/>
            <person name="Flitsch S."/>
            <person name="Krabben P."/>
            <person name="Duerre P."/>
            <person name="Daniel R."/>
        </authorList>
    </citation>
    <scope>NUCLEOTIDE SEQUENCE [LARGE SCALE GENOMIC DNA]</scope>
    <source>
        <strain evidence="10 11">L1-8</strain>
    </source>
</reference>
<evidence type="ECO:0000256" key="2">
    <source>
        <dbReference type="ARBA" id="ARBA00022448"/>
    </source>
</evidence>
<dbReference type="EMBL" id="LZYZ01000006">
    <property type="protein sequence ID" value="OOM10407.1"/>
    <property type="molecule type" value="Genomic_DNA"/>
</dbReference>
<comment type="subcellular location">
    <subcellularLocation>
        <location evidence="1">Cell membrane</location>
        <topology evidence="1">Multi-pass membrane protein</topology>
    </subcellularLocation>
</comment>
<feature type="transmembrane region" description="Helical" evidence="9">
    <location>
        <begin position="133"/>
        <end position="158"/>
    </location>
</feature>
<evidence type="ECO:0000256" key="9">
    <source>
        <dbReference type="SAM" id="Phobius"/>
    </source>
</evidence>
<evidence type="ECO:0000256" key="6">
    <source>
        <dbReference type="ARBA" id="ARBA00022989"/>
    </source>
</evidence>
<sequence length="349" mass="37484">MKEKLKKDNLKFKFRWEYFLILFIIAEVFIFGSMNPKFLMPRVLFGSFNDFISICIISIFMCFVFITGGIDLQAGSIVGLSSIIIGVTWKNMGISIITACAIAVFIGCLCGALSGFFVAFTNVQPMVITLGGSFLYSGLAIAVSNMSNTAAYLGISGFPESFTAFTQKRFLGIIPSQVLIFIALAVIAYIILHGTKYGRQIFLCGINKRAAEFSGINAKALIMSTYIFSGMAASFAGIIMTSYLGSSKADFGSDLTMPIITAVILGGTSTLGGKGGVLGTALAAVVIGIMRFGLSMNGLSNQYLDIPVGIMLVVVVAASTASKNQKINAFIQQHFNFKQKLNNKVQSNK</sequence>
<keyword evidence="2" id="KW-0813">Transport</keyword>
<dbReference type="Pfam" id="PF02653">
    <property type="entry name" value="BPD_transp_2"/>
    <property type="match status" value="1"/>
</dbReference>
<dbReference type="PANTHER" id="PTHR32196:SF71">
    <property type="entry name" value="AUTOINDUCER 2 IMPORT SYSTEM PERMEASE PROTEIN LSRD"/>
    <property type="match status" value="1"/>
</dbReference>
<evidence type="ECO:0000256" key="1">
    <source>
        <dbReference type="ARBA" id="ARBA00004651"/>
    </source>
</evidence>
<keyword evidence="4" id="KW-0997">Cell inner membrane</keyword>
<gene>
    <name evidence="10" type="primary">lsrD</name>
    <name evidence="10" type="ORF">CLOSAC_30280</name>
</gene>
<keyword evidence="5 9" id="KW-0812">Transmembrane</keyword>
<dbReference type="PANTHER" id="PTHR32196">
    <property type="entry name" value="ABC TRANSPORTER PERMEASE PROTEIN YPHD-RELATED-RELATED"/>
    <property type="match status" value="1"/>
</dbReference>
<dbReference type="InterPro" id="IPR001851">
    <property type="entry name" value="ABC_transp_permease"/>
</dbReference>
<evidence type="ECO:0000256" key="5">
    <source>
        <dbReference type="ARBA" id="ARBA00022692"/>
    </source>
</evidence>
<accession>A0A1S8N1S5</accession>
<keyword evidence="7 9" id="KW-0472">Membrane</keyword>
<feature type="transmembrane region" description="Helical" evidence="9">
    <location>
        <begin position="12"/>
        <end position="31"/>
    </location>
</feature>
<feature type="transmembrane region" description="Helical" evidence="9">
    <location>
        <begin position="51"/>
        <end position="72"/>
    </location>
</feature>
<dbReference type="Proteomes" id="UP000191154">
    <property type="component" value="Unassembled WGS sequence"/>
</dbReference>
<evidence type="ECO:0000256" key="3">
    <source>
        <dbReference type="ARBA" id="ARBA00022475"/>
    </source>
</evidence>
<dbReference type="GO" id="GO:0005886">
    <property type="term" value="C:plasma membrane"/>
    <property type="evidence" value="ECO:0007669"/>
    <property type="project" value="UniProtKB-SubCell"/>
</dbReference>
<feature type="transmembrane region" description="Helical" evidence="9">
    <location>
        <begin position="302"/>
        <end position="321"/>
    </location>
</feature>
<keyword evidence="3" id="KW-1003">Cell membrane</keyword>
<feature type="transmembrane region" description="Helical" evidence="9">
    <location>
        <begin position="93"/>
        <end position="121"/>
    </location>
</feature>
<proteinExistence type="predicted"/>
<dbReference type="RefSeq" id="WP_077866116.1">
    <property type="nucleotide sequence ID" value="NZ_LZYZ01000006.1"/>
</dbReference>
<feature type="transmembrane region" description="Helical" evidence="9">
    <location>
        <begin position="226"/>
        <end position="245"/>
    </location>
</feature>
<feature type="transmembrane region" description="Helical" evidence="9">
    <location>
        <begin position="257"/>
        <end position="290"/>
    </location>
</feature>
<feature type="transmembrane region" description="Helical" evidence="9">
    <location>
        <begin position="170"/>
        <end position="192"/>
    </location>
</feature>
<protein>
    <recommendedName>
        <fullName evidence="8">Autoinducer 2 import system permease protein LsrD</fullName>
    </recommendedName>
</protein>
<evidence type="ECO:0000313" key="10">
    <source>
        <dbReference type="EMBL" id="OOM10407.1"/>
    </source>
</evidence>
<evidence type="ECO:0000313" key="11">
    <source>
        <dbReference type="Proteomes" id="UP000191154"/>
    </source>
</evidence>
<organism evidence="10 11">
    <name type="scientific">Clostridium saccharobutylicum</name>
    <dbReference type="NCBI Taxonomy" id="169679"/>
    <lineage>
        <taxon>Bacteria</taxon>
        <taxon>Bacillati</taxon>
        <taxon>Bacillota</taxon>
        <taxon>Clostridia</taxon>
        <taxon>Eubacteriales</taxon>
        <taxon>Clostridiaceae</taxon>
        <taxon>Clostridium</taxon>
    </lineage>
</organism>
<keyword evidence="6 9" id="KW-1133">Transmembrane helix</keyword>
<evidence type="ECO:0000256" key="8">
    <source>
        <dbReference type="ARBA" id="ARBA00039381"/>
    </source>
</evidence>
<evidence type="ECO:0000256" key="7">
    <source>
        <dbReference type="ARBA" id="ARBA00023136"/>
    </source>
</evidence>
<dbReference type="AlphaFoldDB" id="A0A1S8N1S5"/>
<name>A0A1S8N1S5_CLOSA</name>
<comment type="caution">
    <text evidence="10">The sequence shown here is derived from an EMBL/GenBank/DDBJ whole genome shotgun (WGS) entry which is preliminary data.</text>
</comment>
<evidence type="ECO:0000256" key="4">
    <source>
        <dbReference type="ARBA" id="ARBA00022519"/>
    </source>
</evidence>